<evidence type="ECO:0000256" key="15">
    <source>
        <dbReference type="PIRSR" id="PIRSR006769-2"/>
    </source>
</evidence>
<comment type="pathway">
    <text evidence="2 13">Cofactor biosynthesis; riboflavin biosynthesis; 5-amino-6-(D-ribitylamino)uracil from GTP: step 2/4.</text>
</comment>
<evidence type="ECO:0000256" key="1">
    <source>
        <dbReference type="ARBA" id="ARBA00002151"/>
    </source>
</evidence>
<name>A0A9D9DAY1_9GAMM</name>
<dbReference type="InterPro" id="IPR016193">
    <property type="entry name" value="Cytidine_deaminase-like"/>
</dbReference>
<feature type="binding site" evidence="16">
    <location>
        <position position="55"/>
    </location>
    <ligand>
        <name>Zn(2+)</name>
        <dbReference type="ChEBI" id="CHEBI:29105"/>
        <note>catalytic</note>
    </ligand>
</feature>
<evidence type="ECO:0000256" key="16">
    <source>
        <dbReference type="PIRSR" id="PIRSR006769-3"/>
    </source>
</evidence>
<feature type="binding site" evidence="15">
    <location>
        <position position="239"/>
    </location>
    <ligand>
        <name>NADP(+)</name>
        <dbReference type="ChEBI" id="CHEBI:58349"/>
    </ligand>
</feature>
<dbReference type="PROSITE" id="PS51747">
    <property type="entry name" value="CYT_DCMP_DEAMINASES_2"/>
    <property type="match status" value="1"/>
</dbReference>
<dbReference type="FunFam" id="3.40.140.10:FF:000025">
    <property type="entry name" value="Riboflavin biosynthesis protein RibD"/>
    <property type="match status" value="1"/>
</dbReference>
<dbReference type="InterPro" id="IPR004794">
    <property type="entry name" value="Eubact_RibD"/>
</dbReference>
<feature type="binding site" evidence="16">
    <location>
        <position position="80"/>
    </location>
    <ligand>
        <name>Zn(2+)</name>
        <dbReference type="ChEBI" id="CHEBI:29105"/>
        <note>catalytic</note>
    </ligand>
</feature>
<evidence type="ECO:0000256" key="14">
    <source>
        <dbReference type="PIRSR" id="PIRSR006769-1"/>
    </source>
</evidence>
<feature type="binding site" evidence="15">
    <location>
        <position position="189"/>
    </location>
    <ligand>
        <name>substrate</name>
    </ligand>
</feature>
<feature type="binding site" evidence="15">
    <location>
        <begin position="328"/>
        <end position="334"/>
    </location>
    <ligand>
        <name>NADP(+)</name>
        <dbReference type="ChEBI" id="CHEBI:58349"/>
    </ligand>
</feature>
<dbReference type="PIRSF" id="PIRSF006769">
    <property type="entry name" value="RibD"/>
    <property type="match status" value="1"/>
</dbReference>
<sequence>MNKFSSNDLMYMRRALKLARRGRFGTSPNPCVGCVIVRDGMIIGEGWHKKAGTDHAEVAAIKNAGGNVAGATAYVTLEPCSHYGRTPPCAKTLVQKGIRRVVAAVLDVNPKVSGRGMEILNKAGVKTEVGLCESQARWLNRAFFKAVSTGIPYVTLKLAASLDSKIALPSGESQWITSDKSRQDVQRLRALCDAVITGVNTVFADNPRLTVRYDNLPEKTRSKLPKSALRQPLKVILDSTGRLDAQALERFEIFNSGTCLIVQVLKPELNTAHLKNLRLNGKDCFLEAVDEWISRLYLPAGPDGRVPLELLLRYLGSLELRRVLVEAGSTLSSAFLREDLVDELYLYQGPQLLGAASLPAFNLQPPEHLDTAISFKLKKVKKLGPDVRLHYVKKVKQGG</sequence>
<evidence type="ECO:0000259" key="17">
    <source>
        <dbReference type="PROSITE" id="PS51747"/>
    </source>
</evidence>
<proteinExistence type="inferred from homology"/>
<comment type="catalytic activity">
    <reaction evidence="13">
        <text>2,5-diamino-6-hydroxy-4-(5-phosphoribosylamino)-pyrimidine + H2O + H(+) = 5-amino-6-(5-phospho-D-ribosylamino)uracil + NH4(+)</text>
        <dbReference type="Rhea" id="RHEA:21868"/>
        <dbReference type="ChEBI" id="CHEBI:15377"/>
        <dbReference type="ChEBI" id="CHEBI:15378"/>
        <dbReference type="ChEBI" id="CHEBI:28938"/>
        <dbReference type="ChEBI" id="CHEBI:58453"/>
        <dbReference type="ChEBI" id="CHEBI:58614"/>
        <dbReference type="EC" id="3.5.4.26"/>
    </reaction>
</comment>
<evidence type="ECO:0000256" key="9">
    <source>
        <dbReference type="ARBA" id="ARBA00022833"/>
    </source>
</evidence>
<feature type="binding site" evidence="15">
    <location>
        <position position="209"/>
    </location>
    <ligand>
        <name>substrate</name>
    </ligand>
</feature>
<keyword evidence="7 13" id="KW-0479">Metal-binding</keyword>
<dbReference type="SUPFAM" id="SSF53927">
    <property type="entry name" value="Cytidine deaminase-like"/>
    <property type="match status" value="1"/>
</dbReference>
<organism evidence="18 19">
    <name type="scientific">Candidatus Avisuccinivibrio stercorigallinarum</name>
    <dbReference type="NCBI Taxonomy" id="2840704"/>
    <lineage>
        <taxon>Bacteria</taxon>
        <taxon>Pseudomonadati</taxon>
        <taxon>Pseudomonadota</taxon>
        <taxon>Gammaproteobacteria</taxon>
        <taxon>Aeromonadales</taxon>
        <taxon>Succinivibrionaceae</taxon>
        <taxon>Succinivibrionaceae incertae sedis</taxon>
        <taxon>Candidatus Avisuccinivibrio</taxon>
    </lineage>
</organism>
<feature type="active site" description="Proton donor" evidence="14">
    <location>
        <position position="57"/>
    </location>
</feature>
<comment type="function">
    <text evidence="1 13">Converts 2,5-diamino-6-(ribosylamino)-4(3h)-pyrimidinone 5'-phosphate into 5-amino-6-(ribosylamino)-2,4(1h,3h)-pyrimidinedione 5'-phosphate.</text>
</comment>
<feature type="binding site" evidence="15">
    <location>
        <position position="175"/>
    </location>
    <ligand>
        <name>NADP(+)</name>
        <dbReference type="ChEBI" id="CHEBI:58349"/>
    </ligand>
</feature>
<dbReference type="PANTHER" id="PTHR38011">
    <property type="entry name" value="DIHYDROFOLATE REDUCTASE FAMILY PROTEIN (AFU_ORTHOLOGUE AFUA_8G06820)"/>
    <property type="match status" value="1"/>
</dbReference>
<comment type="caution">
    <text evidence="18">The sequence shown here is derived from an EMBL/GenBank/DDBJ whole genome shotgun (WGS) entry which is preliminary data.</text>
</comment>
<dbReference type="EMBL" id="JADINH010000170">
    <property type="protein sequence ID" value="MBO8416344.1"/>
    <property type="molecule type" value="Genomic_DNA"/>
</dbReference>
<keyword evidence="9 13" id="KW-0862">Zinc</keyword>
<evidence type="ECO:0000256" key="7">
    <source>
        <dbReference type="ARBA" id="ARBA00022723"/>
    </source>
</evidence>
<dbReference type="GO" id="GO:0009231">
    <property type="term" value="P:riboflavin biosynthetic process"/>
    <property type="evidence" value="ECO:0007669"/>
    <property type="project" value="UniProtKB-KW"/>
</dbReference>
<feature type="domain" description="CMP/dCMP-type deaminase" evidence="17">
    <location>
        <begin position="6"/>
        <end position="128"/>
    </location>
</feature>
<gene>
    <name evidence="18" type="primary">ribD</name>
    <name evidence="18" type="ORF">IAB19_08200</name>
</gene>
<dbReference type="Gene3D" id="3.40.430.10">
    <property type="entry name" value="Dihydrofolate Reductase, subunit A"/>
    <property type="match status" value="1"/>
</dbReference>
<evidence type="ECO:0000256" key="8">
    <source>
        <dbReference type="ARBA" id="ARBA00022801"/>
    </source>
</evidence>
<dbReference type="Pfam" id="PF00383">
    <property type="entry name" value="dCMP_cyt_deam_1"/>
    <property type="match status" value="1"/>
</dbReference>
<evidence type="ECO:0000256" key="6">
    <source>
        <dbReference type="ARBA" id="ARBA00022619"/>
    </source>
</evidence>
<comment type="pathway">
    <text evidence="3 13">Cofactor biosynthesis; riboflavin biosynthesis; 5-amino-6-(D-ribitylamino)uracil from GTP: step 3/4.</text>
</comment>
<keyword evidence="11 13" id="KW-0560">Oxidoreductase</keyword>
<feature type="binding site" evidence="15">
    <location>
        <position position="212"/>
    </location>
    <ligand>
        <name>substrate</name>
    </ligand>
</feature>
<evidence type="ECO:0000256" key="10">
    <source>
        <dbReference type="ARBA" id="ARBA00022857"/>
    </source>
</evidence>
<dbReference type="PANTHER" id="PTHR38011:SF7">
    <property type="entry name" value="2,5-DIAMINO-6-RIBOSYLAMINO-4(3H)-PYRIMIDINONE 5'-PHOSPHATE REDUCTASE"/>
    <property type="match status" value="1"/>
</dbReference>
<dbReference type="InterPro" id="IPR002125">
    <property type="entry name" value="CMP_dCMP_dom"/>
</dbReference>
<feature type="binding site" evidence="15">
    <location>
        <position position="201"/>
    </location>
    <ligand>
        <name>NADP(+)</name>
        <dbReference type="ChEBI" id="CHEBI:58349"/>
    </ligand>
</feature>
<dbReference type="PROSITE" id="PS00903">
    <property type="entry name" value="CYT_DCMP_DEAMINASES_1"/>
    <property type="match status" value="1"/>
</dbReference>
<feature type="binding site" evidence="15">
    <location>
        <position position="159"/>
    </location>
    <ligand>
        <name>NADP(+)</name>
        <dbReference type="ChEBI" id="CHEBI:58349"/>
    </ligand>
</feature>
<dbReference type="GO" id="GO:0008835">
    <property type="term" value="F:diaminohydroxyphosphoribosylaminopyrimidine deaminase activity"/>
    <property type="evidence" value="ECO:0007669"/>
    <property type="project" value="UniProtKB-EC"/>
</dbReference>
<reference evidence="18" key="1">
    <citation type="submission" date="2020-10" db="EMBL/GenBank/DDBJ databases">
        <authorList>
            <person name="Gilroy R."/>
        </authorList>
    </citation>
    <scope>NUCLEOTIDE SEQUENCE</scope>
    <source>
        <strain evidence="18">17213</strain>
    </source>
</reference>
<dbReference type="Proteomes" id="UP000823631">
    <property type="component" value="Unassembled WGS sequence"/>
</dbReference>
<keyword evidence="6 13" id="KW-0686">Riboflavin biosynthesis</keyword>
<evidence type="ECO:0000313" key="18">
    <source>
        <dbReference type="EMBL" id="MBO8416344.1"/>
    </source>
</evidence>
<evidence type="ECO:0000256" key="5">
    <source>
        <dbReference type="ARBA" id="ARBA00007417"/>
    </source>
</evidence>
<keyword evidence="10 13" id="KW-0521">NADP</keyword>
<feature type="binding site" evidence="15">
    <location>
        <position position="326"/>
    </location>
    <ligand>
        <name>substrate</name>
    </ligand>
</feature>
<dbReference type="CDD" id="cd01284">
    <property type="entry name" value="Riboflavin_deaminase-reductase"/>
    <property type="match status" value="1"/>
</dbReference>
<dbReference type="GO" id="GO:0008270">
    <property type="term" value="F:zinc ion binding"/>
    <property type="evidence" value="ECO:0007669"/>
    <property type="project" value="InterPro"/>
</dbReference>
<protein>
    <recommendedName>
        <fullName evidence="13">Riboflavin biosynthesis protein RibD</fullName>
    </recommendedName>
    <domain>
        <recommendedName>
            <fullName evidence="13">Diaminohydroxyphosphoribosylaminopyrimidine deaminase</fullName>
            <shortName evidence="13">DRAP deaminase</shortName>
            <ecNumber evidence="13">3.5.4.26</ecNumber>
        </recommendedName>
        <alternativeName>
            <fullName evidence="13">Riboflavin-specific deaminase</fullName>
        </alternativeName>
    </domain>
    <domain>
        <recommendedName>
            <fullName evidence="13">5-amino-6-(5-phosphoribosylamino)uracil reductase</fullName>
            <ecNumber evidence="13">1.1.1.193</ecNumber>
        </recommendedName>
        <alternativeName>
            <fullName evidence="13">HTP reductase</fullName>
        </alternativeName>
    </domain>
</protein>
<reference evidence="18" key="2">
    <citation type="journal article" date="2021" name="PeerJ">
        <title>Extensive microbial diversity within the chicken gut microbiome revealed by metagenomics and culture.</title>
        <authorList>
            <person name="Gilroy R."/>
            <person name="Ravi A."/>
            <person name="Getino M."/>
            <person name="Pursley I."/>
            <person name="Horton D.L."/>
            <person name="Alikhan N.F."/>
            <person name="Baker D."/>
            <person name="Gharbi K."/>
            <person name="Hall N."/>
            <person name="Watson M."/>
            <person name="Adriaenssens E.M."/>
            <person name="Foster-Nyarko E."/>
            <person name="Jarju S."/>
            <person name="Secka A."/>
            <person name="Antonio M."/>
            <person name="Oren A."/>
            <person name="Chaudhuri R.R."/>
            <person name="La Ragione R."/>
            <person name="Hildebrand F."/>
            <person name="Pallen M.J."/>
        </authorList>
    </citation>
    <scope>NUCLEOTIDE SEQUENCE</scope>
    <source>
        <strain evidence="18">17213</strain>
    </source>
</reference>
<evidence type="ECO:0000313" key="19">
    <source>
        <dbReference type="Proteomes" id="UP000823631"/>
    </source>
</evidence>
<feature type="binding site" evidence="15">
    <location>
        <position position="173"/>
    </location>
    <ligand>
        <name>substrate</name>
    </ligand>
</feature>
<dbReference type="Pfam" id="PF01872">
    <property type="entry name" value="RibD_C"/>
    <property type="match status" value="1"/>
</dbReference>
<evidence type="ECO:0000256" key="4">
    <source>
        <dbReference type="ARBA" id="ARBA00005259"/>
    </source>
</evidence>
<dbReference type="InterPro" id="IPR050765">
    <property type="entry name" value="Riboflavin_Biosynth_HTPR"/>
</dbReference>
<evidence type="ECO:0000256" key="13">
    <source>
        <dbReference type="PIRNR" id="PIRNR006769"/>
    </source>
</evidence>
<dbReference type="EC" id="3.5.4.26" evidence="13"/>
<dbReference type="NCBIfam" id="TIGR00227">
    <property type="entry name" value="ribD_Cterm"/>
    <property type="match status" value="1"/>
</dbReference>
<comment type="similarity">
    <text evidence="5 13">In the C-terminal section; belongs to the HTP reductase family.</text>
</comment>
<feature type="binding site" evidence="16">
    <location>
        <position position="89"/>
    </location>
    <ligand>
        <name>Zn(2+)</name>
        <dbReference type="ChEBI" id="CHEBI:29105"/>
        <note>catalytic</note>
    </ligand>
</feature>
<evidence type="ECO:0000256" key="3">
    <source>
        <dbReference type="ARBA" id="ARBA00004910"/>
    </source>
</evidence>
<evidence type="ECO:0000256" key="12">
    <source>
        <dbReference type="ARBA" id="ARBA00023268"/>
    </source>
</evidence>
<comment type="catalytic activity">
    <reaction evidence="13">
        <text>5-amino-6-(5-phospho-D-ribitylamino)uracil + NADP(+) = 5-amino-6-(5-phospho-D-ribosylamino)uracil + NADPH + H(+)</text>
        <dbReference type="Rhea" id="RHEA:17845"/>
        <dbReference type="ChEBI" id="CHEBI:15378"/>
        <dbReference type="ChEBI" id="CHEBI:57783"/>
        <dbReference type="ChEBI" id="CHEBI:58349"/>
        <dbReference type="ChEBI" id="CHEBI:58421"/>
        <dbReference type="ChEBI" id="CHEBI:58453"/>
        <dbReference type="EC" id="1.1.1.193"/>
    </reaction>
</comment>
<dbReference type="AlphaFoldDB" id="A0A9D9DAY1"/>
<dbReference type="InterPro" id="IPR011549">
    <property type="entry name" value="RibD_C"/>
</dbReference>
<dbReference type="SUPFAM" id="SSF53597">
    <property type="entry name" value="Dihydrofolate reductase-like"/>
    <property type="match status" value="1"/>
</dbReference>
<dbReference type="GO" id="GO:0008703">
    <property type="term" value="F:5-amino-6-(5-phosphoribosylamino)uracil reductase activity"/>
    <property type="evidence" value="ECO:0007669"/>
    <property type="project" value="UniProtKB-EC"/>
</dbReference>
<dbReference type="EC" id="1.1.1.193" evidence="13"/>
<evidence type="ECO:0000256" key="2">
    <source>
        <dbReference type="ARBA" id="ARBA00004882"/>
    </source>
</evidence>
<accession>A0A9D9DAY1</accession>
<comment type="similarity">
    <text evidence="4 13">In the N-terminal section; belongs to the cytidine and deoxycytidylate deaminase family.</text>
</comment>
<dbReference type="InterPro" id="IPR002734">
    <property type="entry name" value="RibDG_C"/>
</dbReference>
<keyword evidence="12" id="KW-0511">Multifunctional enzyme</keyword>
<dbReference type="GO" id="GO:0050661">
    <property type="term" value="F:NADP binding"/>
    <property type="evidence" value="ECO:0007669"/>
    <property type="project" value="InterPro"/>
</dbReference>
<dbReference type="InterPro" id="IPR016192">
    <property type="entry name" value="APOBEC/CMP_deaminase_Zn-bd"/>
</dbReference>
<evidence type="ECO:0000256" key="11">
    <source>
        <dbReference type="ARBA" id="ARBA00023002"/>
    </source>
</evidence>
<feature type="binding site" evidence="15">
    <location>
        <position position="205"/>
    </location>
    <ligand>
        <name>NADP(+)</name>
        <dbReference type="ChEBI" id="CHEBI:58349"/>
    </ligand>
</feature>
<keyword evidence="8 13" id="KW-0378">Hydrolase</keyword>
<dbReference type="Gene3D" id="3.40.140.10">
    <property type="entry name" value="Cytidine Deaminase, domain 2"/>
    <property type="match status" value="1"/>
</dbReference>
<dbReference type="InterPro" id="IPR024072">
    <property type="entry name" value="DHFR-like_dom_sf"/>
</dbReference>
<comment type="cofactor">
    <cofactor evidence="13 16">
        <name>Zn(2+)</name>
        <dbReference type="ChEBI" id="CHEBI:29105"/>
    </cofactor>
    <text evidence="13 16">Binds 1 zinc ion.</text>
</comment>
<dbReference type="NCBIfam" id="TIGR00326">
    <property type="entry name" value="eubact_ribD"/>
    <property type="match status" value="1"/>
</dbReference>